<gene>
    <name evidence="1" type="ORF">FE839_05440</name>
</gene>
<keyword evidence="2" id="KW-1185">Reference proteome</keyword>
<name>A0A5R9LM81_9ENTR</name>
<dbReference type="EMBL" id="VCHQ01000006">
    <property type="protein sequence ID" value="TLV21967.1"/>
    <property type="molecule type" value="Genomic_DNA"/>
</dbReference>
<dbReference type="Proteomes" id="UP000307430">
    <property type="component" value="Unassembled WGS sequence"/>
</dbReference>
<accession>A0A5R9LM81</accession>
<sequence>MVRFLIVWCVFSVRKWSTQLVRRYRPCRRGGNKAVRGVMRHTAMPLLFITVRSLCRLGVLGRRYRGRTAVATQNYRCLTGGKERIDTAWMAFRRQLLEFGATWGQHPVTLSEIQACTRELDVIVAPLVAQKTPVVLAPLHCVSDILAAIVGAGVTPGKASVVVSSSAESYSVDSRKTGGVALSYCSIHQDNRSLASELMALLTNVSEGRENMIIFPDIPADYTVQTHEAQSGKINCRLFGRPAKLHNGVQRFSRIVSAQVVFYHLYYQQGIKIKIYPPQSAKEVATTLPTIIENTLRDYPQDWLLWHSHSLYFINH</sequence>
<protein>
    <submittedName>
        <fullName evidence="1">ABC transporter</fullName>
    </submittedName>
</protein>
<reference evidence="1 2" key="1">
    <citation type="submission" date="2019-05" db="EMBL/GenBank/DDBJ databases">
        <title>Genome sequence of Klebsiella sp strain TOUT106.</title>
        <authorList>
            <person name="Rahi P."/>
            <person name="Chaudhari D."/>
        </authorList>
    </citation>
    <scope>NUCLEOTIDE SEQUENCE [LARGE SCALE GENOMIC DNA]</scope>
    <source>
        <strain evidence="1 2">TOUT106</strain>
    </source>
</reference>
<proteinExistence type="predicted"/>
<organism evidence="1 2">
    <name type="scientific">Klebsiella indica</name>
    <dbReference type="NCBI Taxonomy" id="2582917"/>
    <lineage>
        <taxon>Bacteria</taxon>
        <taxon>Pseudomonadati</taxon>
        <taxon>Pseudomonadota</taxon>
        <taxon>Gammaproteobacteria</taxon>
        <taxon>Enterobacterales</taxon>
        <taxon>Enterobacteriaceae</taxon>
        <taxon>Klebsiella/Raoultella group</taxon>
        <taxon>Klebsiella</taxon>
    </lineage>
</organism>
<evidence type="ECO:0000313" key="1">
    <source>
        <dbReference type="EMBL" id="TLV21967.1"/>
    </source>
</evidence>
<dbReference type="RefSeq" id="WP_138359823.1">
    <property type="nucleotide sequence ID" value="NZ_VCHQ01000006.1"/>
</dbReference>
<dbReference type="AlphaFoldDB" id="A0A5R9LM81"/>
<evidence type="ECO:0000313" key="2">
    <source>
        <dbReference type="Proteomes" id="UP000307430"/>
    </source>
</evidence>
<comment type="caution">
    <text evidence="1">The sequence shown here is derived from an EMBL/GenBank/DDBJ whole genome shotgun (WGS) entry which is preliminary data.</text>
</comment>